<evidence type="ECO:0000313" key="4">
    <source>
        <dbReference type="EMBL" id="GLR64794.1"/>
    </source>
</evidence>
<sequence length="448" mass="51018">MAFRFRNSIRIAPGIRLNIGKRGVSVSAGVRGATVTAGNQGVHGNLGLPGTGLSYRTRLDRSVNQRKRGEQEEKRQNRLERQTVALENNPDLAELTLDLDEKGNLLLSTANGTPLASEERRKLLLNFNAEIQEWLEKQMENINGDHDLLVNPHLDILTPDTTSLRHQIEPFPEAHPEQPKFAAAPKAPVKPSAPDISWKDKIIPGRKAKILNEWQAQVNAWQKAYQAWEAEKFRLEAEQAEPRAAYQAELTAWRERKQVHDTEQRKLADTFADRLETDTQVMTEVLKAELNALDWARETLIDFELDKESKKLLLDVDLPEIEMLPTQEARMGVRDLRLVITDKSATQIRRDYARHVHSVVLRIIGTAFHTLPSLEELVISGYSQRLNPATGNIQDDYLFAARVKRPVFAEINFHNLKEVDPVIALERFELVRNMSKTGIFQPIEPLER</sequence>
<feature type="region of interest" description="Disordered" evidence="2">
    <location>
        <begin position="176"/>
        <end position="197"/>
    </location>
</feature>
<evidence type="ECO:0000313" key="5">
    <source>
        <dbReference type="Proteomes" id="UP001156682"/>
    </source>
</evidence>
<accession>A0ABQ5ZX86</accession>
<organism evidence="4 5">
    <name type="scientific">Marinospirillum insulare</name>
    <dbReference type="NCBI Taxonomy" id="217169"/>
    <lineage>
        <taxon>Bacteria</taxon>
        <taxon>Pseudomonadati</taxon>
        <taxon>Pseudomonadota</taxon>
        <taxon>Gammaproteobacteria</taxon>
        <taxon>Oceanospirillales</taxon>
        <taxon>Oceanospirillaceae</taxon>
        <taxon>Marinospirillum</taxon>
    </lineage>
</organism>
<reference evidence="5" key="1">
    <citation type="journal article" date="2019" name="Int. J. Syst. Evol. Microbiol.">
        <title>The Global Catalogue of Microorganisms (GCM) 10K type strain sequencing project: providing services to taxonomists for standard genome sequencing and annotation.</title>
        <authorList>
            <consortium name="The Broad Institute Genomics Platform"/>
            <consortium name="The Broad Institute Genome Sequencing Center for Infectious Disease"/>
            <person name="Wu L."/>
            <person name="Ma J."/>
        </authorList>
    </citation>
    <scope>NUCLEOTIDE SEQUENCE [LARGE SCALE GENOMIC DNA]</scope>
    <source>
        <strain evidence="5">NBRC 100033</strain>
    </source>
</reference>
<gene>
    <name evidence="4" type="ORF">GCM10007878_22320</name>
</gene>
<dbReference type="EMBL" id="BSOR01000038">
    <property type="protein sequence ID" value="GLR64794.1"/>
    <property type="molecule type" value="Genomic_DNA"/>
</dbReference>
<dbReference type="RefSeq" id="WP_027851311.1">
    <property type="nucleotide sequence ID" value="NZ_BSOR01000038.1"/>
</dbReference>
<feature type="domain" description="DUF4236" evidence="3">
    <location>
        <begin position="3"/>
        <end position="56"/>
    </location>
</feature>
<evidence type="ECO:0000256" key="2">
    <source>
        <dbReference type="SAM" id="MobiDB-lite"/>
    </source>
</evidence>
<evidence type="ECO:0000256" key="1">
    <source>
        <dbReference type="SAM" id="Coils"/>
    </source>
</evidence>
<feature type="compositionally biased region" description="Low complexity" evidence="2">
    <location>
        <begin position="179"/>
        <end position="194"/>
    </location>
</feature>
<evidence type="ECO:0000259" key="3">
    <source>
        <dbReference type="Pfam" id="PF14020"/>
    </source>
</evidence>
<keyword evidence="1" id="KW-0175">Coiled coil</keyword>
<name>A0ABQ5ZX86_9GAMM</name>
<keyword evidence="5" id="KW-1185">Reference proteome</keyword>
<dbReference type="InterPro" id="IPR025330">
    <property type="entry name" value="DUF4236"/>
</dbReference>
<proteinExistence type="predicted"/>
<protein>
    <recommendedName>
        <fullName evidence="3">DUF4236 domain-containing protein</fullName>
    </recommendedName>
</protein>
<comment type="caution">
    <text evidence="4">The sequence shown here is derived from an EMBL/GenBank/DDBJ whole genome shotgun (WGS) entry which is preliminary data.</text>
</comment>
<dbReference type="Proteomes" id="UP001156682">
    <property type="component" value="Unassembled WGS sequence"/>
</dbReference>
<dbReference type="Pfam" id="PF14020">
    <property type="entry name" value="DUF4236"/>
    <property type="match status" value="1"/>
</dbReference>
<feature type="coiled-coil region" evidence="1">
    <location>
        <begin position="211"/>
        <end position="238"/>
    </location>
</feature>